<dbReference type="Proteomes" id="UP000184275">
    <property type="component" value="Unassembled WGS sequence"/>
</dbReference>
<dbReference type="CDD" id="cd02007">
    <property type="entry name" value="TPP_DXS"/>
    <property type="match status" value="1"/>
</dbReference>
<proteinExistence type="inferred from homology"/>
<dbReference type="InterPro" id="IPR029061">
    <property type="entry name" value="THDP-binding"/>
</dbReference>
<evidence type="ECO:0000313" key="13">
    <source>
        <dbReference type="EMBL" id="SHL11691.1"/>
    </source>
</evidence>
<dbReference type="InterPro" id="IPR049557">
    <property type="entry name" value="Transketolase_CS"/>
</dbReference>
<comment type="pathway">
    <text evidence="1 11">Metabolic intermediate biosynthesis; 1-deoxy-D-xylulose 5-phosphate biosynthesis; 1-deoxy-D-xylulose 5-phosphate from D-glyceraldehyde 3-phosphate and pyruvate: step 1/1.</text>
</comment>
<accession>A0A1M6Y0A5</accession>
<feature type="binding site" evidence="11">
    <location>
        <position position="144"/>
    </location>
    <ligand>
        <name>Mg(2+)</name>
        <dbReference type="ChEBI" id="CHEBI:18420"/>
    </ligand>
</feature>
<dbReference type="EMBL" id="FRAW01000036">
    <property type="protein sequence ID" value="SHL11691.1"/>
    <property type="molecule type" value="Genomic_DNA"/>
</dbReference>
<dbReference type="PROSITE" id="PS00801">
    <property type="entry name" value="TRANSKETOLASE_1"/>
    <property type="match status" value="1"/>
</dbReference>
<dbReference type="InterPro" id="IPR009014">
    <property type="entry name" value="Transketo_C/PFOR_II"/>
</dbReference>
<comment type="subunit">
    <text evidence="3 11">Homodimer.</text>
</comment>
<evidence type="ECO:0000256" key="3">
    <source>
        <dbReference type="ARBA" id="ARBA00011738"/>
    </source>
</evidence>
<evidence type="ECO:0000256" key="9">
    <source>
        <dbReference type="ARBA" id="ARBA00023229"/>
    </source>
</evidence>
<comment type="similarity">
    <text evidence="2 11">Belongs to the transketolase family. DXPS subfamily.</text>
</comment>
<evidence type="ECO:0000256" key="7">
    <source>
        <dbReference type="ARBA" id="ARBA00022977"/>
    </source>
</evidence>
<dbReference type="InterPro" id="IPR005477">
    <property type="entry name" value="Dxylulose-5-P_synthase"/>
</dbReference>
<dbReference type="Pfam" id="PF13292">
    <property type="entry name" value="DXP_synthase_N"/>
    <property type="match status" value="1"/>
</dbReference>
<dbReference type="PANTHER" id="PTHR43322:SF5">
    <property type="entry name" value="1-DEOXY-D-XYLULOSE-5-PHOSPHATE SYNTHASE, CHLOROPLASTIC"/>
    <property type="match status" value="1"/>
</dbReference>
<dbReference type="InterPro" id="IPR020826">
    <property type="entry name" value="Transketolase_BS"/>
</dbReference>
<feature type="binding site" evidence="11">
    <location>
        <position position="173"/>
    </location>
    <ligand>
        <name>Mg(2+)</name>
        <dbReference type="ChEBI" id="CHEBI:18420"/>
    </ligand>
</feature>
<keyword evidence="9 11" id="KW-0414">Isoprene biosynthesis</keyword>
<dbReference type="GO" id="GO:0008661">
    <property type="term" value="F:1-deoxy-D-xylulose-5-phosphate synthase activity"/>
    <property type="evidence" value="ECO:0007669"/>
    <property type="project" value="UniProtKB-UniRule"/>
</dbReference>
<keyword evidence="8 11" id="KW-0786">Thiamine pyrophosphate</keyword>
<dbReference type="Pfam" id="PF02779">
    <property type="entry name" value="Transket_pyr"/>
    <property type="match status" value="1"/>
</dbReference>
<keyword evidence="14" id="KW-1185">Reference proteome</keyword>
<evidence type="ECO:0000256" key="6">
    <source>
        <dbReference type="ARBA" id="ARBA00022842"/>
    </source>
</evidence>
<evidence type="ECO:0000256" key="4">
    <source>
        <dbReference type="ARBA" id="ARBA00022679"/>
    </source>
</evidence>
<dbReference type="UniPathway" id="UPA00064">
    <property type="reaction ID" value="UER00091"/>
</dbReference>
<evidence type="ECO:0000259" key="12">
    <source>
        <dbReference type="SMART" id="SM00861"/>
    </source>
</evidence>
<dbReference type="NCBIfam" id="NF003933">
    <property type="entry name" value="PRK05444.2-2"/>
    <property type="match status" value="1"/>
</dbReference>
<evidence type="ECO:0000256" key="10">
    <source>
        <dbReference type="ARBA" id="ARBA00055605"/>
    </source>
</evidence>
<dbReference type="GO" id="GO:0019288">
    <property type="term" value="P:isopentenyl diphosphate biosynthetic process, methylerythritol 4-phosphate pathway"/>
    <property type="evidence" value="ECO:0007669"/>
    <property type="project" value="TreeGrafter"/>
</dbReference>
<dbReference type="Pfam" id="PF02780">
    <property type="entry name" value="Transketolase_C"/>
    <property type="match status" value="1"/>
</dbReference>
<comment type="catalytic activity">
    <reaction evidence="11">
        <text>D-glyceraldehyde 3-phosphate + pyruvate + H(+) = 1-deoxy-D-xylulose 5-phosphate + CO2</text>
        <dbReference type="Rhea" id="RHEA:12605"/>
        <dbReference type="ChEBI" id="CHEBI:15361"/>
        <dbReference type="ChEBI" id="CHEBI:15378"/>
        <dbReference type="ChEBI" id="CHEBI:16526"/>
        <dbReference type="ChEBI" id="CHEBI:57792"/>
        <dbReference type="ChEBI" id="CHEBI:59776"/>
        <dbReference type="EC" id="2.2.1.7"/>
    </reaction>
</comment>
<dbReference type="HAMAP" id="MF_00315">
    <property type="entry name" value="DXP_synth"/>
    <property type="match status" value="1"/>
</dbReference>
<dbReference type="InterPro" id="IPR005475">
    <property type="entry name" value="Transketolase-like_Pyr-bd"/>
</dbReference>
<feature type="binding site" evidence="11">
    <location>
        <position position="72"/>
    </location>
    <ligand>
        <name>thiamine diphosphate</name>
        <dbReference type="ChEBI" id="CHEBI:58937"/>
    </ligand>
</feature>
<reference evidence="14" key="1">
    <citation type="submission" date="2016-11" db="EMBL/GenBank/DDBJ databases">
        <authorList>
            <person name="Varghese N."/>
            <person name="Submissions S."/>
        </authorList>
    </citation>
    <scope>NUCLEOTIDE SEQUENCE [LARGE SCALE GENOMIC DNA]</scope>
    <source>
        <strain evidence="14">UWOS</strain>
    </source>
</reference>
<dbReference type="GO" id="GO:0016114">
    <property type="term" value="P:terpenoid biosynthetic process"/>
    <property type="evidence" value="ECO:0007669"/>
    <property type="project" value="UniProtKB-UniRule"/>
</dbReference>
<dbReference type="FunFam" id="3.40.50.920:FF:000002">
    <property type="entry name" value="1-deoxy-D-xylulose-5-phosphate synthase"/>
    <property type="match status" value="1"/>
</dbReference>
<dbReference type="PANTHER" id="PTHR43322">
    <property type="entry name" value="1-D-DEOXYXYLULOSE 5-PHOSPHATE SYNTHASE-RELATED"/>
    <property type="match status" value="1"/>
</dbReference>
<dbReference type="GO" id="GO:0009228">
    <property type="term" value="P:thiamine biosynthetic process"/>
    <property type="evidence" value="ECO:0007669"/>
    <property type="project" value="UniProtKB-UniRule"/>
</dbReference>
<dbReference type="GO" id="GO:0000287">
    <property type="term" value="F:magnesium ion binding"/>
    <property type="evidence" value="ECO:0007669"/>
    <property type="project" value="UniProtKB-UniRule"/>
</dbReference>
<organism evidence="13 14">
    <name type="scientific">Fibrobacter intestinalis</name>
    <dbReference type="NCBI Taxonomy" id="28122"/>
    <lineage>
        <taxon>Bacteria</taxon>
        <taxon>Pseudomonadati</taxon>
        <taxon>Fibrobacterota</taxon>
        <taxon>Fibrobacteria</taxon>
        <taxon>Fibrobacterales</taxon>
        <taxon>Fibrobacteraceae</taxon>
        <taxon>Fibrobacter</taxon>
    </lineage>
</organism>
<comment type="cofactor">
    <cofactor evidence="11">
        <name>thiamine diphosphate</name>
        <dbReference type="ChEBI" id="CHEBI:58937"/>
    </cofactor>
    <text evidence="11">Binds 1 thiamine pyrophosphate per subunit.</text>
</comment>
<sequence length="622" mass="67788">MQLKDVQSPKDIKGCSISELDNLAEQIRKKIIDQVATHGGHLASSLGVVELTLALHYVFNAPEDILVWDVGHQAYVHKLLTGRYDKFETLRQQGGLSGFPKRSESPYDAFGVGHASTSISAALGYAVARDKLHQHHNVVAIIGDGSMTGGMAFEALNNAGISQQNMTIILNDNKMSIAPNVGGFPKYLNRVISDPMYNKLRSDIDKVMAKIPGIIGHHFRSLFQMTEKAVKSALKPGQFFEDLGIRYFGPIDGHNTGELVSILERVKSIPGPCLIHVMTEKGRGMKLAESNPSHWHASAPFDPKSGEVLSPKNPLPSLTSIFGNTLLQLARKNEKIVGITGAMPNGSGLDIMQKELPDRIIDVGIAEEHAVTFAAGLACGGLIPVVAIYSSFLQRAYDQIIHDVALQNLHVVFILDRAGLVGADGPTHHGALDLTYLRSIPGMTIMAPSDENNLRDMLTAAIDMDGPVAIRYPRGSALSPELHAETKPIPFGKFKILQQGKDILLLGVGFMLHELEKTAKILAEHGFNPTLVDAQFVKPLDKENYRTLFQSHKTIVTLEDNSIVGGFGSEIAELLSDLNLDGHRLMRFGLPDAFVEHGKIPDLYRMLGIDGTSIANKLLKEL</sequence>
<dbReference type="AlphaFoldDB" id="A0A1M6Y0A5"/>
<dbReference type="CDD" id="cd07033">
    <property type="entry name" value="TPP_PYR_DXS_TK_like"/>
    <property type="match status" value="1"/>
</dbReference>
<dbReference type="GO" id="GO:0005829">
    <property type="term" value="C:cytosol"/>
    <property type="evidence" value="ECO:0007669"/>
    <property type="project" value="TreeGrafter"/>
</dbReference>
<evidence type="ECO:0000313" key="14">
    <source>
        <dbReference type="Proteomes" id="UP000184275"/>
    </source>
</evidence>
<feature type="binding site" evidence="11">
    <location>
        <begin position="145"/>
        <end position="146"/>
    </location>
    <ligand>
        <name>thiamine diphosphate</name>
        <dbReference type="ChEBI" id="CHEBI:58937"/>
    </ligand>
</feature>
<feature type="domain" description="Transketolase-like pyrimidine-binding" evidence="12">
    <location>
        <begin position="316"/>
        <end position="480"/>
    </location>
</feature>
<dbReference type="RefSeq" id="WP_073305946.1">
    <property type="nucleotide sequence ID" value="NZ_FRAW01000036.1"/>
</dbReference>
<feature type="binding site" evidence="11">
    <location>
        <position position="173"/>
    </location>
    <ligand>
        <name>thiamine diphosphate</name>
        <dbReference type="ChEBI" id="CHEBI:58937"/>
    </ligand>
</feature>
<keyword evidence="7 11" id="KW-0784">Thiamine biosynthesis</keyword>
<feature type="binding site" evidence="11">
    <location>
        <position position="367"/>
    </location>
    <ligand>
        <name>thiamine diphosphate</name>
        <dbReference type="ChEBI" id="CHEBI:58937"/>
    </ligand>
</feature>
<dbReference type="NCBIfam" id="TIGR00204">
    <property type="entry name" value="dxs"/>
    <property type="match status" value="1"/>
</dbReference>
<dbReference type="SUPFAM" id="SSF52518">
    <property type="entry name" value="Thiamin diphosphate-binding fold (THDP-binding)"/>
    <property type="match status" value="2"/>
</dbReference>
<dbReference type="SUPFAM" id="SSF52922">
    <property type="entry name" value="TK C-terminal domain-like"/>
    <property type="match status" value="1"/>
</dbReference>
<gene>
    <name evidence="11" type="primary">dxs</name>
    <name evidence="13" type="ORF">SAMN05720469_13620</name>
</gene>
<dbReference type="EC" id="2.2.1.7" evidence="11"/>
<protein>
    <recommendedName>
        <fullName evidence="11">1-deoxy-D-xylulose-5-phosphate synthase</fullName>
        <ecNumber evidence="11">2.2.1.7</ecNumber>
    </recommendedName>
    <alternativeName>
        <fullName evidence="11">1-deoxyxylulose-5-phosphate synthase</fullName>
        <shortName evidence="11">DXP synthase</shortName>
        <shortName evidence="11">DXPS</shortName>
    </alternativeName>
</protein>
<evidence type="ECO:0000256" key="1">
    <source>
        <dbReference type="ARBA" id="ARBA00004980"/>
    </source>
</evidence>
<comment type="caution">
    <text evidence="11">Lacks conserved residue(s) required for the propagation of feature annotation.</text>
</comment>
<name>A0A1M6Y0A5_9BACT</name>
<keyword evidence="5 11" id="KW-0479">Metal-binding</keyword>
<dbReference type="Gene3D" id="3.40.50.970">
    <property type="match status" value="2"/>
</dbReference>
<evidence type="ECO:0000256" key="2">
    <source>
        <dbReference type="ARBA" id="ARBA00011081"/>
    </source>
</evidence>
<dbReference type="GO" id="GO:0030976">
    <property type="term" value="F:thiamine pyrophosphate binding"/>
    <property type="evidence" value="ECO:0007669"/>
    <property type="project" value="UniProtKB-UniRule"/>
</dbReference>
<comment type="function">
    <text evidence="10 11">Catalyzes the acyloin condensation reaction between C atoms 2 and 3 of pyruvate and glyceraldehyde 3-phosphate to yield 1-deoxy-D-xylulose-5-phosphate (DXP).</text>
</comment>
<dbReference type="PROSITE" id="PS00802">
    <property type="entry name" value="TRANSKETOLASE_2"/>
    <property type="match status" value="1"/>
</dbReference>
<feature type="binding site" evidence="11">
    <location>
        <begin position="113"/>
        <end position="115"/>
    </location>
    <ligand>
        <name>thiamine diphosphate</name>
        <dbReference type="ChEBI" id="CHEBI:58937"/>
    </ligand>
</feature>
<evidence type="ECO:0000256" key="5">
    <source>
        <dbReference type="ARBA" id="ARBA00022723"/>
    </source>
</evidence>
<keyword evidence="4 11" id="KW-0808">Transferase</keyword>
<dbReference type="FunFam" id="3.40.50.970:FF:000005">
    <property type="entry name" value="1-deoxy-D-xylulose-5-phosphate synthase"/>
    <property type="match status" value="1"/>
</dbReference>
<comment type="cofactor">
    <cofactor evidence="11">
        <name>Mg(2+)</name>
        <dbReference type="ChEBI" id="CHEBI:18420"/>
    </cofactor>
    <text evidence="11">Binds 1 Mg(2+) ion per subunit.</text>
</comment>
<dbReference type="Gene3D" id="3.40.50.920">
    <property type="match status" value="1"/>
</dbReference>
<dbReference type="SMART" id="SM00861">
    <property type="entry name" value="Transket_pyr"/>
    <property type="match status" value="1"/>
</dbReference>
<keyword evidence="6 11" id="KW-0460">Magnesium</keyword>
<dbReference type="InterPro" id="IPR033248">
    <property type="entry name" value="Transketolase_C"/>
</dbReference>
<evidence type="ECO:0000256" key="11">
    <source>
        <dbReference type="HAMAP-Rule" id="MF_00315"/>
    </source>
</evidence>
<evidence type="ECO:0000256" key="8">
    <source>
        <dbReference type="ARBA" id="ARBA00023052"/>
    </source>
</evidence>